<evidence type="ECO:0000313" key="2">
    <source>
        <dbReference type="EMBL" id="EQB08144.1"/>
    </source>
</evidence>
<proteinExistence type="predicted"/>
<feature type="transmembrane region" description="Helical" evidence="1">
    <location>
        <begin position="38"/>
        <end position="58"/>
    </location>
</feature>
<dbReference type="EMBL" id="ATHL01000149">
    <property type="protein sequence ID" value="EQB08144.1"/>
    <property type="molecule type" value="Genomic_DNA"/>
</dbReference>
<keyword evidence="3" id="KW-1185">Reference proteome</keyword>
<keyword evidence="1" id="KW-0812">Transmembrane</keyword>
<comment type="caution">
    <text evidence="2">The sequence shown here is derived from an EMBL/GenBank/DDBJ whole genome shotgun (WGS) entry which is preliminary data.</text>
</comment>
<reference evidence="2 3" key="1">
    <citation type="journal article" date="2013" name="Genome Announc.">
        <title>Genome Sequence of Novosphingobium lindaniclasticum LE124T, Isolated from a Hexachlorocyclohexane Dumpsite.</title>
        <authorList>
            <person name="Saxena A."/>
            <person name="Nayyar N."/>
            <person name="Sangwan N."/>
            <person name="Kumari R."/>
            <person name="Khurana J.P."/>
            <person name="Lal R."/>
        </authorList>
    </citation>
    <scope>NUCLEOTIDE SEQUENCE [LARGE SCALE GENOMIC DNA]</scope>
    <source>
        <strain evidence="2 3">LE124</strain>
    </source>
</reference>
<name>T0IEQ2_9SPHN</name>
<evidence type="ECO:0000256" key="1">
    <source>
        <dbReference type="SAM" id="Phobius"/>
    </source>
</evidence>
<keyword evidence="1" id="KW-0472">Membrane</keyword>
<dbReference type="eggNOG" id="ENOG5031CDH">
    <property type="taxonomic scope" value="Bacteria"/>
</dbReference>
<sequence length="90" mass="9878">MDAVEIILPQIAAVVIWKRSFAMRDVSDEERSRLRQSLVGNFLLLLFGLGVLGFLVAIDRADWFTLRPVSGTSVALSKAATSAHGDSFTR</sequence>
<keyword evidence="1" id="KW-1133">Transmembrane helix</keyword>
<protein>
    <submittedName>
        <fullName evidence="2">Uncharacterized protein</fullName>
    </submittedName>
</protein>
<accession>T0IEQ2</accession>
<gene>
    <name evidence="2" type="ORF">L284_21450</name>
</gene>
<organism evidence="2 3">
    <name type="scientific">Novosphingobium lindaniclasticum LE124</name>
    <dbReference type="NCBI Taxonomy" id="1096930"/>
    <lineage>
        <taxon>Bacteria</taxon>
        <taxon>Pseudomonadati</taxon>
        <taxon>Pseudomonadota</taxon>
        <taxon>Alphaproteobacteria</taxon>
        <taxon>Sphingomonadales</taxon>
        <taxon>Sphingomonadaceae</taxon>
        <taxon>Novosphingobium</taxon>
    </lineage>
</organism>
<dbReference type="PATRIC" id="fig|1096930.3.peg.4215"/>
<dbReference type="Proteomes" id="UP000015527">
    <property type="component" value="Unassembled WGS sequence"/>
</dbReference>
<evidence type="ECO:0000313" key="3">
    <source>
        <dbReference type="Proteomes" id="UP000015527"/>
    </source>
</evidence>
<dbReference type="AlphaFoldDB" id="T0IEQ2"/>